<dbReference type="Proteomes" id="UP000006258">
    <property type="component" value="Unassembled WGS sequence"/>
</dbReference>
<dbReference type="InterPro" id="IPR051533">
    <property type="entry name" value="WaaL-like"/>
</dbReference>
<dbReference type="STRING" id="525373.HMPREF0766_12065"/>
<dbReference type="GO" id="GO:0016020">
    <property type="term" value="C:membrane"/>
    <property type="evidence" value="ECO:0007669"/>
    <property type="project" value="UniProtKB-SubCell"/>
</dbReference>
<dbReference type="InterPro" id="IPR019734">
    <property type="entry name" value="TPR_rpt"/>
</dbReference>
<feature type="transmembrane region" description="Helical" evidence="6">
    <location>
        <begin position="20"/>
        <end position="41"/>
    </location>
</feature>
<reference evidence="8" key="1">
    <citation type="submission" date="2010-07" db="EMBL/GenBank/DDBJ databases">
        <authorList>
            <person name="Muzny D."/>
            <person name="Qin X."/>
            <person name="Buhay C."/>
            <person name="Dugan-Rocha S."/>
            <person name="Ding Y."/>
            <person name="Chen G."/>
            <person name="Hawes A."/>
            <person name="Holder M."/>
            <person name="Jhangiani S."/>
            <person name="Johnson A."/>
            <person name="Khan Z."/>
            <person name="Li Z."/>
            <person name="Liu W."/>
            <person name="Liu X."/>
            <person name="Perez L."/>
            <person name="Shen H."/>
            <person name="Wang Q."/>
            <person name="Watt J."/>
            <person name="Xi L."/>
            <person name="Xin Y."/>
            <person name="Zhou J."/>
            <person name="Deng J."/>
            <person name="Jiang H."/>
            <person name="Liu Y."/>
            <person name="Qu J."/>
            <person name="Song X.-Z."/>
            <person name="Zhang L."/>
            <person name="Villasana D."/>
            <person name="Johnson A."/>
            <person name="Liu J."/>
            <person name="Liyanage D."/>
            <person name="Lorensuhewa L."/>
            <person name="Robinson T."/>
            <person name="Song A."/>
            <person name="Song B.-B."/>
            <person name="Dinh H."/>
            <person name="Thornton R."/>
            <person name="Coyle M."/>
            <person name="Francisco L."/>
            <person name="Jackson L."/>
            <person name="Javaid M."/>
            <person name="Korchina V."/>
            <person name="Kovar C."/>
            <person name="Mata R."/>
            <person name="Mathew T."/>
            <person name="Ngo R."/>
            <person name="Nguyen L."/>
            <person name="Nguyen N."/>
            <person name="Okwuonu G."/>
            <person name="Ongeri F."/>
            <person name="Pham C."/>
            <person name="Simmons D."/>
            <person name="Wilczek-Boney K."/>
            <person name="Hale W."/>
            <person name="Jakkamsetti A."/>
            <person name="Pham P."/>
            <person name="Ruth R."/>
            <person name="San Lucas F."/>
            <person name="Warren J."/>
            <person name="Zhang J."/>
            <person name="Zhao Z."/>
            <person name="Zhou C."/>
            <person name="Zhu D."/>
            <person name="Lee S."/>
            <person name="Bess C."/>
            <person name="Blankenburg K."/>
            <person name="Forbes L."/>
            <person name="Fu Q."/>
            <person name="Gubbala S."/>
            <person name="Hirani K."/>
            <person name="Jayaseelan J.C."/>
            <person name="Lara F."/>
            <person name="Munidasa M."/>
            <person name="Palculict T."/>
            <person name="Patil S."/>
            <person name="Pu L.-L."/>
            <person name="Saada N."/>
            <person name="Tang L."/>
            <person name="Weissenberger G."/>
            <person name="Zhu Y."/>
            <person name="Hemphill L."/>
            <person name="Shang Y."/>
            <person name="Youmans B."/>
            <person name="Ayvaz T."/>
            <person name="Ross M."/>
            <person name="Santibanez J."/>
            <person name="Aqrawi P."/>
            <person name="Gross S."/>
            <person name="Joshi V."/>
            <person name="Fowler G."/>
            <person name="Nazareth L."/>
            <person name="Reid J."/>
            <person name="Worley K."/>
            <person name="Petrosino J."/>
            <person name="Highlander S."/>
            <person name="Gibbs R."/>
        </authorList>
    </citation>
    <scope>NUCLEOTIDE SEQUENCE [LARGE SCALE GENOMIC DNA]</scope>
    <source>
        <strain evidence="8">ATCC 33861</strain>
    </source>
</reference>
<evidence type="ECO:0000256" key="6">
    <source>
        <dbReference type="SAM" id="Phobius"/>
    </source>
</evidence>
<feature type="transmembrane region" description="Helical" evidence="6">
    <location>
        <begin position="137"/>
        <end position="158"/>
    </location>
</feature>
<proteinExistence type="predicted"/>
<gene>
    <name evidence="8" type="ORF">HMPREF0766_12065</name>
</gene>
<dbReference type="InterPro" id="IPR007016">
    <property type="entry name" value="O-antigen_ligase-rel_domated"/>
</dbReference>
<evidence type="ECO:0000313" key="9">
    <source>
        <dbReference type="Proteomes" id="UP000006258"/>
    </source>
</evidence>
<feature type="transmembrane region" description="Helical" evidence="6">
    <location>
        <begin position="358"/>
        <end position="378"/>
    </location>
</feature>
<feature type="repeat" description="TPR" evidence="5">
    <location>
        <begin position="531"/>
        <end position="564"/>
    </location>
</feature>
<keyword evidence="4 6" id="KW-0472">Membrane</keyword>
<dbReference type="Gene3D" id="1.25.40.10">
    <property type="entry name" value="Tetratricopeptide repeat domain"/>
    <property type="match status" value="1"/>
</dbReference>
<feature type="transmembrane region" description="Helical" evidence="6">
    <location>
        <begin position="416"/>
        <end position="432"/>
    </location>
</feature>
<organism evidence="8 9">
    <name type="scientific">Sphingobacterium spiritivorum ATCC 33861</name>
    <dbReference type="NCBI Taxonomy" id="525373"/>
    <lineage>
        <taxon>Bacteria</taxon>
        <taxon>Pseudomonadati</taxon>
        <taxon>Bacteroidota</taxon>
        <taxon>Sphingobacteriia</taxon>
        <taxon>Sphingobacteriales</taxon>
        <taxon>Sphingobacteriaceae</taxon>
        <taxon>Sphingobacterium</taxon>
    </lineage>
</organism>
<protein>
    <submittedName>
        <fullName evidence="8">O-antigen polymerase</fullName>
    </submittedName>
</protein>
<evidence type="ECO:0000259" key="7">
    <source>
        <dbReference type="Pfam" id="PF04932"/>
    </source>
</evidence>
<feature type="domain" description="O-antigen ligase-related" evidence="7">
    <location>
        <begin position="216"/>
        <end position="366"/>
    </location>
</feature>
<evidence type="ECO:0000313" key="8">
    <source>
        <dbReference type="EMBL" id="EFK58073.1"/>
    </source>
</evidence>
<dbReference type="PANTHER" id="PTHR37422">
    <property type="entry name" value="TEICHURONIC ACID BIOSYNTHESIS PROTEIN TUAE"/>
    <property type="match status" value="1"/>
</dbReference>
<feature type="transmembrane region" description="Helical" evidence="6">
    <location>
        <begin position="178"/>
        <end position="199"/>
    </location>
</feature>
<name>D7VM68_SPHSI</name>
<dbReference type="PROSITE" id="PS50005">
    <property type="entry name" value="TPR"/>
    <property type="match status" value="1"/>
</dbReference>
<feature type="transmembrane region" description="Helical" evidence="6">
    <location>
        <begin position="260"/>
        <end position="281"/>
    </location>
</feature>
<keyword evidence="3 6" id="KW-1133">Transmembrane helix</keyword>
<feature type="transmembrane region" description="Helical" evidence="6">
    <location>
        <begin position="390"/>
        <end position="410"/>
    </location>
</feature>
<dbReference type="InterPro" id="IPR011990">
    <property type="entry name" value="TPR-like_helical_dom_sf"/>
</dbReference>
<feature type="transmembrane region" description="Helical" evidence="6">
    <location>
        <begin position="206"/>
        <end position="225"/>
    </location>
</feature>
<dbReference type="PANTHER" id="PTHR37422:SF13">
    <property type="entry name" value="LIPOPOLYSACCHARIDE BIOSYNTHESIS PROTEIN PA4999-RELATED"/>
    <property type="match status" value="1"/>
</dbReference>
<comment type="subcellular location">
    <subcellularLocation>
        <location evidence="1">Membrane</location>
        <topology evidence="1">Multi-pass membrane protein</topology>
    </subcellularLocation>
</comment>
<feature type="transmembrane region" description="Helical" evidence="6">
    <location>
        <begin position="439"/>
        <end position="460"/>
    </location>
</feature>
<feature type="transmembrane region" description="Helical" evidence="6">
    <location>
        <begin position="231"/>
        <end position="248"/>
    </location>
</feature>
<dbReference type="eggNOG" id="COG3307">
    <property type="taxonomic scope" value="Bacteria"/>
</dbReference>
<keyword evidence="9" id="KW-1185">Reference proteome</keyword>
<evidence type="ECO:0000256" key="3">
    <source>
        <dbReference type="ARBA" id="ARBA00022989"/>
    </source>
</evidence>
<sequence>MSIMCNLFFLNIYIVRCNFFCKILCGIFLFFLFICPIINFIDFDDRFIISSEFFFLFTISFEYVALTVLFLVSSMKRGISFTILDILIAVFMFYIMIRYSSQNTFAFDSLIFLNIITSVFAYIIFRSITKFLNSKNLILFAINTLSIVVLIVSIHSGLEYFKVLGSDIFKITSVFGNPGILTNYLSISLPFLLGGLYVIKKYSVYRIPLMFLNTLSVFTCISILLLAGQRAALIAVFFGCFFILLIIDGEKMYSYFKRRIVVFFGLFSIIIFFLFFAVSYYSQIKTQSVDGRIFIYKNTLNMIMDNPVFGVGLGKFKSEYNLYQSEWFESNPDDHFNSLIASNTKSPFNEYLLITSELGIIGLLIFGVLTLVIISYSLKTLRCTGNGKEKIVKIASIGSLISIYICSLFSYPTADSSILLLIIFFLTLLNFNQRNVFHISNFSLGVIIQCCFSLIILYNITEVYICHRKWERAANCAENGYFNERAYINIYHRLQSNSNFLYNYGVELLFNNKVEESVRVLEESRKYYTDSDVMVFLGDGYMILNNLDKSEESYLKAVYMVPKKFIPKYALLQFYWGIDECDKAKYWANKILNTKETVLNAKVYIIKEKAKKILNVNCN</sequence>
<feature type="transmembrane region" description="Helical" evidence="6">
    <location>
        <begin position="105"/>
        <end position="125"/>
    </location>
</feature>
<keyword evidence="5" id="KW-0802">TPR repeat</keyword>
<dbReference type="HOGENOM" id="CLU_030792_1_0_10"/>
<dbReference type="SUPFAM" id="SSF48452">
    <property type="entry name" value="TPR-like"/>
    <property type="match status" value="1"/>
</dbReference>
<evidence type="ECO:0000256" key="4">
    <source>
        <dbReference type="ARBA" id="ARBA00023136"/>
    </source>
</evidence>
<feature type="transmembrane region" description="Helical" evidence="6">
    <location>
        <begin position="79"/>
        <end position="99"/>
    </location>
</feature>
<feature type="transmembrane region" description="Helical" evidence="6">
    <location>
        <begin position="53"/>
        <end position="72"/>
    </location>
</feature>
<evidence type="ECO:0000256" key="1">
    <source>
        <dbReference type="ARBA" id="ARBA00004141"/>
    </source>
</evidence>
<accession>D7VM68</accession>
<dbReference type="Pfam" id="PF04932">
    <property type="entry name" value="Wzy_C"/>
    <property type="match status" value="1"/>
</dbReference>
<evidence type="ECO:0000256" key="2">
    <source>
        <dbReference type="ARBA" id="ARBA00022692"/>
    </source>
</evidence>
<keyword evidence="2 6" id="KW-0812">Transmembrane</keyword>
<dbReference type="AlphaFoldDB" id="D7VM68"/>
<evidence type="ECO:0000256" key="5">
    <source>
        <dbReference type="PROSITE-ProRule" id="PRU00339"/>
    </source>
</evidence>
<dbReference type="EMBL" id="ACHA02000010">
    <property type="protein sequence ID" value="EFK58073.1"/>
    <property type="molecule type" value="Genomic_DNA"/>
</dbReference>
<comment type="caution">
    <text evidence="8">The sequence shown here is derived from an EMBL/GenBank/DDBJ whole genome shotgun (WGS) entry which is preliminary data.</text>
</comment>